<dbReference type="eggNOG" id="KOG1187">
    <property type="taxonomic scope" value="Eukaryota"/>
</dbReference>
<dbReference type="InterPro" id="IPR001245">
    <property type="entry name" value="Ser-Thr/Tyr_kinase_cat_dom"/>
</dbReference>
<feature type="domain" description="Protein kinase" evidence="6">
    <location>
        <begin position="60"/>
        <end position="352"/>
    </location>
</feature>
<dbReference type="EMBL" id="KI517683">
    <property type="protein sequence ID" value="ESQ35794.1"/>
    <property type="molecule type" value="Genomic_DNA"/>
</dbReference>
<dbReference type="PROSITE" id="PS50011">
    <property type="entry name" value="PROTEIN_KINASE_DOM"/>
    <property type="match status" value="1"/>
</dbReference>
<dbReference type="OMA" id="PYFTLRW"/>
<evidence type="ECO:0000256" key="2">
    <source>
        <dbReference type="ARBA" id="ARBA00022527"/>
    </source>
</evidence>
<dbReference type="GO" id="GO:0005524">
    <property type="term" value="F:ATP binding"/>
    <property type="evidence" value="ECO:0007669"/>
    <property type="project" value="InterPro"/>
</dbReference>
<dbReference type="KEGG" id="eus:EUTSA_v10009373mg"/>
<evidence type="ECO:0000256" key="5">
    <source>
        <dbReference type="SAM" id="MobiDB-lite"/>
    </source>
</evidence>
<feature type="compositionally biased region" description="Low complexity" evidence="5">
    <location>
        <begin position="15"/>
        <end position="24"/>
    </location>
</feature>
<reference evidence="7 8" key="1">
    <citation type="journal article" date="2013" name="Front. Plant Sci.">
        <title>The Reference Genome of the Halophytic Plant Eutrema salsugineum.</title>
        <authorList>
            <person name="Yang R."/>
            <person name="Jarvis D.E."/>
            <person name="Chen H."/>
            <person name="Beilstein M.A."/>
            <person name="Grimwood J."/>
            <person name="Jenkins J."/>
            <person name="Shu S."/>
            <person name="Prochnik S."/>
            <person name="Xin M."/>
            <person name="Ma C."/>
            <person name="Schmutz J."/>
            <person name="Wing R.A."/>
            <person name="Mitchell-Olds T."/>
            <person name="Schumaker K.S."/>
            <person name="Wang X."/>
        </authorList>
    </citation>
    <scope>NUCLEOTIDE SEQUENCE [LARGE SCALE GENOMIC DNA]</scope>
</reference>
<keyword evidence="8" id="KW-1185">Reference proteome</keyword>
<evidence type="ECO:0000256" key="4">
    <source>
        <dbReference type="ARBA" id="ARBA00023288"/>
    </source>
</evidence>
<feature type="compositionally biased region" description="Acidic residues" evidence="5">
    <location>
        <begin position="25"/>
        <end position="38"/>
    </location>
</feature>
<dbReference type="PANTHER" id="PTHR47985:SF4">
    <property type="entry name" value="SERINE_THREONINE-PROTEIN KINASE PBL27"/>
    <property type="match status" value="1"/>
</dbReference>
<keyword evidence="2" id="KW-0723">Serine/threonine-protein kinase</keyword>
<dbReference type="Gene3D" id="3.30.200.20">
    <property type="entry name" value="Phosphorylase Kinase, domain 1"/>
    <property type="match status" value="1"/>
</dbReference>
<evidence type="ECO:0000259" key="6">
    <source>
        <dbReference type="PROSITE" id="PS50011"/>
    </source>
</evidence>
<accession>V4KWR1</accession>
<keyword evidence="3" id="KW-0472">Membrane</keyword>
<sequence>MKDFFCCLRGGSSSQVNEQEPPANNEEEEPPANNEDEDVLDVGAGVTFPWREIVVGTQNFEETRSLGKGKFGEVFRCDFPRINQVGAAKIHDHANRAGNIEFLAEMRVFGEAYHPNVINLIGKSFGEHKSAIVYEFMPNGSLHHHLFANARPSPGLRQETQVLDWGTRMGIAVGVAEALVHLHTGVKEIHRDVKVANILLDENLAPKLSDFGLAMQIIRNEEGDETPREINLIKGSRGYVAPETEEHMLVSTKSDVYSYGVFLLVLFTGREAYDLPKPRGKMNITDWLMPIWGRKEYLPLVIDTALGYNFPVDALHSLFFATRMCIDAQALARPSMAFVENMIREAASYPVTELIPVIERRHSIGHAVTELLPVIERRHSI</sequence>
<dbReference type="InterPro" id="IPR011009">
    <property type="entry name" value="Kinase-like_dom_sf"/>
</dbReference>
<protein>
    <recommendedName>
        <fullName evidence="6">Protein kinase domain-containing protein</fullName>
    </recommendedName>
</protein>
<evidence type="ECO:0000313" key="7">
    <source>
        <dbReference type="EMBL" id="ESQ35794.1"/>
    </source>
</evidence>
<dbReference type="Pfam" id="PF07714">
    <property type="entry name" value="PK_Tyr_Ser-Thr"/>
    <property type="match status" value="1"/>
</dbReference>
<dbReference type="GO" id="GO:0005886">
    <property type="term" value="C:plasma membrane"/>
    <property type="evidence" value="ECO:0007669"/>
    <property type="project" value="UniProtKB-SubCell"/>
</dbReference>
<evidence type="ECO:0000313" key="8">
    <source>
        <dbReference type="Proteomes" id="UP000030689"/>
    </source>
</evidence>
<keyword evidence="4" id="KW-0449">Lipoprotein</keyword>
<feature type="region of interest" description="Disordered" evidence="5">
    <location>
        <begin position="1"/>
        <end position="38"/>
    </location>
</feature>
<dbReference type="SUPFAM" id="SSF56112">
    <property type="entry name" value="Protein kinase-like (PK-like)"/>
    <property type="match status" value="1"/>
</dbReference>
<name>V4KWR1_EUTSA</name>
<dbReference type="STRING" id="72664.V4KWR1"/>
<comment type="subcellular location">
    <subcellularLocation>
        <location evidence="1">Cell membrane</location>
        <topology evidence="1">Lipid-anchor</topology>
    </subcellularLocation>
</comment>
<dbReference type="Gramene" id="ESQ35794">
    <property type="protein sequence ID" value="ESQ35794"/>
    <property type="gene ID" value="EUTSA_v10009373mg"/>
</dbReference>
<dbReference type="SMART" id="SM00220">
    <property type="entry name" value="S_TKc"/>
    <property type="match status" value="1"/>
</dbReference>
<evidence type="ECO:0000256" key="1">
    <source>
        <dbReference type="ARBA" id="ARBA00004193"/>
    </source>
</evidence>
<dbReference type="Proteomes" id="UP000030689">
    <property type="component" value="Unassembled WGS sequence"/>
</dbReference>
<gene>
    <name evidence="7" type="ORF">EUTSA_v10009373mg</name>
</gene>
<keyword evidence="2" id="KW-0418">Kinase</keyword>
<dbReference type="GO" id="GO:0004674">
    <property type="term" value="F:protein serine/threonine kinase activity"/>
    <property type="evidence" value="ECO:0007669"/>
    <property type="project" value="UniProtKB-KW"/>
</dbReference>
<dbReference type="InterPro" id="IPR000719">
    <property type="entry name" value="Prot_kinase_dom"/>
</dbReference>
<evidence type="ECO:0000256" key="3">
    <source>
        <dbReference type="ARBA" id="ARBA00023136"/>
    </source>
</evidence>
<keyword evidence="2" id="KW-0808">Transferase</keyword>
<proteinExistence type="predicted"/>
<dbReference type="AlphaFoldDB" id="V4KWR1"/>
<organism evidence="7 8">
    <name type="scientific">Eutrema salsugineum</name>
    <name type="common">Saltwater cress</name>
    <name type="synonym">Sisymbrium salsugineum</name>
    <dbReference type="NCBI Taxonomy" id="72664"/>
    <lineage>
        <taxon>Eukaryota</taxon>
        <taxon>Viridiplantae</taxon>
        <taxon>Streptophyta</taxon>
        <taxon>Embryophyta</taxon>
        <taxon>Tracheophyta</taxon>
        <taxon>Spermatophyta</taxon>
        <taxon>Magnoliopsida</taxon>
        <taxon>eudicotyledons</taxon>
        <taxon>Gunneridae</taxon>
        <taxon>Pentapetalae</taxon>
        <taxon>rosids</taxon>
        <taxon>malvids</taxon>
        <taxon>Brassicales</taxon>
        <taxon>Brassicaceae</taxon>
        <taxon>Eutremeae</taxon>
        <taxon>Eutrema</taxon>
    </lineage>
</organism>
<dbReference type="PANTHER" id="PTHR47985">
    <property type="entry name" value="OS07G0668900 PROTEIN"/>
    <property type="match status" value="1"/>
</dbReference>
<dbReference type="Gene3D" id="1.10.510.10">
    <property type="entry name" value="Transferase(Phosphotransferase) domain 1"/>
    <property type="match status" value="1"/>
</dbReference>